<proteinExistence type="predicted"/>
<evidence type="ECO:0000259" key="1">
    <source>
        <dbReference type="Pfam" id="PF04717"/>
    </source>
</evidence>
<organism evidence="2 3">
    <name type="scientific">Lysobacter silvisoli</name>
    <dbReference type="NCBI Taxonomy" id="2293254"/>
    <lineage>
        <taxon>Bacteria</taxon>
        <taxon>Pseudomonadati</taxon>
        <taxon>Pseudomonadota</taxon>
        <taxon>Gammaproteobacteria</taxon>
        <taxon>Lysobacterales</taxon>
        <taxon>Lysobacteraceae</taxon>
        <taxon>Lysobacter</taxon>
    </lineage>
</organism>
<reference evidence="2 3" key="1">
    <citation type="submission" date="2018-08" db="EMBL/GenBank/DDBJ databases">
        <title>Lysobacter sp. zong2l5, whole genome shotgun sequence.</title>
        <authorList>
            <person name="Zhang X."/>
            <person name="Feng G."/>
            <person name="Zhu H."/>
        </authorList>
    </citation>
    <scope>NUCLEOTIDE SEQUENCE [LARGE SCALE GENOMIC DNA]</scope>
    <source>
        <strain evidence="3">zong2l5</strain>
    </source>
</reference>
<protein>
    <recommendedName>
        <fullName evidence="1">Gp5/Type VI secretion system Vgr protein OB-fold domain-containing protein</fullName>
    </recommendedName>
</protein>
<comment type="caution">
    <text evidence="2">The sequence shown here is derived from an EMBL/GenBank/DDBJ whole genome shotgun (WGS) entry which is preliminary data.</text>
</comment>
<dbReference type="SUPFAM" id="SSF69349">
    <property type="entry name" value="Phage fibre proteins"/>
    <property type="match status" value="1"/>
</dbReference>
<dbReference type="Gene3D" id="3.10.450.190">
    <property type="match status" value="1"/>
</dbReference>
<dbReference type="SUPFAM" id="SSF69255">
    <property type="entry name" value="gp5 N-terminal domain-like"/>
    <property type="match status" value="1"/>
</dbReference>
<dbReference type="InterPro" id="IPR006531">
    <property type="entry name" value="Gp5/Vgr_OB"/>
</dbReference>
<dbReference type="AlphaFoldDB" id="A0A371K5V5"/>
<gene>
    <name evidence="2" type="ORF">DX914_09485</name>
</gene>
<dbReference type="EMBL" id="QTSU01000001">
    <property type="protein sequence ID" value="RDZ29296.1"/>
    <property type="molecule type" value="Genomic_DNA"/>
</dbReference>
<dbReference type="OrthoDB" id="9762420at2"/>
<evidence type="ECO:0000313" key="3">
    <source>
        <dbReference type="Proteomes" id="UP000264492"/>
    </source>
</evidence>
<sequence length="264" mass="28433">MNAIHRHAERWYGKYSGTVTGNEDDDKQGCVMVTVPAIFGPELAVKARPCFPYGHFFVPPVGAKVWVEFEGGDPEFAIWVGTWYPKTATPEESRVTPPDNRVIQTASGHTIELNDTSDTARVVIRHKDNSFLAIDEKGSVVVSNKSGSTLYLNADKGEASLMSEQGHVLAMNADGVVLMNKDGASLDLTGDTVRITAANILLEGTTVSVGSGASEPTLLAKQFDLLWKQFMFHTHPSAMGPTGPATPPALLVPQQHFSASVLVK</sequence>
<accession>A0A371K5V5</accession>
<dbReference type="RefSeq" id="WP_115858733.1">
    <property type="nucleotide sequence ID" value="NZ_QTSU01000001.1"/>
</dbReference>
<evidence type="ECO:0000313" key="2">
    <source>
        <dbReference type="EMBL" id="RDZ29296.1"/>
    </source>
</evidence>
<keyword evidence="3" id="KW-1185">Reference proteome</keyword>
<name>A0A371K5V5_9GAMM</name>
<feature type="domain" description="Gp5/Type VI secretion system Vgr protein OB-fold" evidence="1">
    <location>
        <begin position="15"/>
        <end position="84"/>
    </location>
</feature>
<dbReference type="Pfam" id="PF04717">
    <property type="entry name" value="Phage_base_V"/>
    <property type="match status" value="1"/>
</dbReference>
<dbReference type="Proteomes" id="UP000264492">
    <property type="component" value="Unassembled WGS sequence"/>
</dbReference>